<protein>
    <submittedName>
        <fullName evidence="3">Allergen V5/Tpx-1 family protein</fullName>
    </submittedName>
</protein>
<name>A0A1Z4LM17_9CYAN</name>
<feature type="domain" description="SCP" evidence="2">
    <location>
        <begin position="64"/>
        <end position="177"/>
    </location>
</feature>
<dbReference type="SUPFAM" id="SSF55797">
    <property type="entry name" value="PR-1-like"/>
    <property type="match status" value="1"/>
</dbReference>
<dbReference type="OrthoDB" id="68195at2"/>
<dbReference type="PANTHER" id="PTHR31157">
    <property type="entry name" value="SCP DOMAIN-CONTAINING PROTEIN"/>
    <property type="match status" value="1"/>
</dbReference>
<dbReference type="InterPro" id="IPR014044">
    <property type="entry name" value="CAP_dom"/>
</dbReference>
<keyword evidence="1" id="KW-0732">Signal</keyword>
<evidence type="ECO:0000313" key="4">
    <source>
        <dbReference type="Proteomes" id="UP000218418"/>
    </source>
</evidence>
<dbReference type="PANTHER" id="PTHR31157:SF1">
    <property type="entry name" value="SCP DOMAIN-CONTAINING PROTEIN"/>
    <property type="match status" value="1"/>
</dbReference>
<dbReference type="AlphaFoldDB" id="A0A1Z4LM17"/>
<keyword evidence="4" id="KW-1185">Reference proteome</keyword>
<accession>A0A1Z4LM17</accession>
<feature type="signal peptide" evidence="1">
    <location>
        <begin position="1"/>
        <end position="19"/>
    </location>
</feature>
<evidence type="ECO:0000313" key="3">
    <source>
        <dbReference type="EMBL" id="BAY82273.1"/>
    </source>
</evidence>
<organism evidence="3 4">
    <name type="scientific">Calothrix parasitica NIES-267</name>
    <dbReference type="NCBI Taxonomy" id="1973488"/>
    <lineage>
        <taxon>Bacteria</taxon>
        <taxon>Bacillati</taxon>
        <taxon>Cyanobacteriota</taxon>
        <taxon>Cyanophyceae</taxon>
        <taxon>Nostocales</taxon>
        <taxon>Calotrichaceae</taxon>
        <taxon>Calothrix</taxon>
    </lineage>
</organism>
<reference evidence="3 4" key="1">
    <citation type="submission" date="2017-06" db="EMBL/GenBank/DDBJ databases">
        <title>Genome sequencing of cyanobaciteial culture collection at National Institute for Environmental Studies (NIES).</title>
        <authorList>
            <person name="Hirose Y."/>
            <person name="Shimura Y."/>
            <person name="Fujisawa T."/>
            <person name="Nakamura Y."/>
            <person name="Kawachi M."/>
        </authorList>
    </citation>
    <scope>NUCLEOTIDE SEQUENCE [LARGE SCALE GENOMIC DNA]</scope>
    <source>
        <strain evidence="3 4">NIES-267</strain>
    </source>
</reference>
<proteinExistence type="predicted"/>
<dbReference type="EMBL" id="AP018227">
    <property type="protein sequence ID" value="BAY82273.1"/>
    <property type="molecule type" value="Genomic_DNA"/>
</dbReference>
<evidence type="ECO:0000256" key="1">
    <source>
        <dbReference type="SAM" id="SignalP"/>
    </source>
</evidence>
<dbReference type="InterPro" id="IPR035940">
    <property type="entry name" value="CAP_sf"/>
</dbReference>
<dbReference type="Gene3D" id="3.40.33.10">
    <property type="entry name" value="CAP"/>
    <property type="match status" value="1"/>
</dbReference>
<dbReference type="Proteomes" id="UP000218418">
    <property type="component" value="Chromosome"/>
</dbReference>
<feature type="chain" id="PRO_5012870966" evidence="1">
    <location>
        <begin position="20"/>
        <end position="181"/>
    </location>
</feature>
<sequence>MSRKTILGIAFTTIVLASAMNTKPVPGHTSMSKPDVKDSLLIASRPVKLSYTVKTRDLEKSIFEKINQYRASKKLPKLKLDSKISKQARIHSQNMAKHRVPFSHNGFAKRVDGISIRYKSASENVAFNFGYEDPVGEAVRGWIESPTHLKNIKGKYNLTGIGVAVNSEDEYYLTQIFIRSR</sequence>
<dbReference type="Pfam" id="PF00188">
    <property type="entry name" value="CAP"/>
    <property type="match status" value="1"/>
</dbReference>
<evidence type="ECO:0000259" key="2">
    <source>
        <dbReference type="Pfam" id="PF00188"/>
    </source>
</evidence>
<gene>
    <name evidence="3" type="ORF">NIES267_17520</name>
</gene>
<dbReference type="CDD" id="cd05379">
    <property type="entry name" value="CAP_bacterial"/>
    <property type="match status" value="1"/>
</dbReference>